<accession>A0ABU8SI17</accession>
<reference evidence="1 2" key="1">
    <citation type="submission" date="2023-10" db="EMBL/GenBank/DDBJ databases">
        <title>Holzapfeliella saturejae sp. nov. isolated from Satureja montana flowers.</title>
        <authorList>
            <person name="Alcantara C."/>
            <person name="Zuniga M."/>
            <person name="Landete J.M."/>
            <person name="Monedero V."/>
        </authorList>
    </citation>
    <scope>NUCLEOTIDE SEQUENCE [LARGE SCALE GENOMIC DNA]</scope>
    <source>
        <strain evidence="1 2">He02</strain>
    </source>
</reference>
<comment type="caution">
    <text evidence="1">The sequence shown here is derived from an EMBL/GenBank/DDBJ whole genome shotgun (WGS) entry which is preliminary data.</text>
</comment>
<dbReference type="RefSeq" id="WP_339970585.1">
    <property type="nucleotide sequence ID" value="NZ_JAWMWG010000006.1"/>
</dbReference>
<evidence type="ECO:0000313" key="1">
    <source>
        <dbReference type="EMBL" id="MEJ6349026.1"/>
    </source>
</evidence>
<organism evidence="1 2">
    <name type="scientific">Holzapfeliella saturejae</name>
    <dbReference type="NCBI Taxonomy" id="3082953"/>
    <lineage>
        <taxon>Bacteria</taxon>
        <taxon>Bacillati</taxon>
        <taxon>Bacillota</taxon>
        <taxon>Bacilli</taxon>
        <taxon>Lactobacillales</taxon>
        <taxon>Lactobacillaceae</taxon>
        <taxon>Holzapfeliella</taxon>
    </lineage>
</organism>
<protein>
    <submittedName>
        <fullName evidence="1">Helix-turn-helix domain-containing protein</fullName>
    </submittedName>
</protein>
<keyword evidence="2" id="KW-1185">Reference proteome</keyword>
<sequence length="60" mass="6844">MRAIEKINQILKSDYSGYEIGKASGISASRISELRRGDRKVTSLTLTTVDKLEKFYDENF</sequence>
<dbReference type="EMBL" id="JAWMWG010000006">
    <property type="protein sequence ID" value="MEJ6349026.1"/>
    <property type="molecule type" value="Genomic_DNA"/>
</dbReference>
<name>A0ABU8SI17_9LACO</name>
<proteinExistence type="predicted"/>
<gene>
    <name evidence="1" type="ORF">R4Y45_07305</name>
</gene>
<evidence type="ECO:0000313" key="2">
    <source>
        <dbReference type="Proteomes" id="UP001377804"/>
    </source>
</evidence>
<dbReference type="Proteomes" id="UP001377804">
    <property type="component" value="Unassembled WGS sequence"/>
</dbReference>